<dbReference type="GO" id="GO:0015109">
    <property type="term" value="F:chromate transmembrane transporter activity"/>
    <property type="evidence" value="ECO:0007669"/>
    <property type="project" value="InterPro"/>
</dbReference>
<dbReference type="InterPro" id="IPR003370">
    <property type="entry name" value="Chromate_transpt"/>
</dbReference>
<evidence type="ECO:0000256" key="5">
    <source>
        <dbReference type="ARBA" id="ARBA00022989"/>
    </source>
</evidence>
<comment type="caution">
    <text evidence="8">The sequence shown here is derived from an EMBL/GenBank/DDBJ whole genome shotgun (WGS) entry which is preliminary data.</text>
</comment>
<organism evidence="8 9">
    <name type="scientific">Candidatus Fusobacterium pullicola</name>
    <dbReference type="NCBI Taxonomy" id="2838601"/>
    <lineage>
        <taxon>Bacteria</taxon>
        <taxon>Fusobacteriati</taxon>
        <taxon>Fusobacteriota</taxon>
        <taxon>Fusobacteriia</taxon>
        <taxon>Fusobacteriales</taxon>
        <taxon>Fusobacteriaceae</taxon>
        <taxon>Fusobacterium</taxon>
    </lineage>
</organism>
<gene>
    <name evidence="8" type="ORF">IAA47_08055</name>
</gene>
<evidence type="ECO:0000256" key="1">
    <source>
        <dbReference type="ARBA" id="ARBA00004651"/>
    </source>
</evidence>
<dbReference type="GO" id="GO:0005886">
    <property type="term" value="C:plasma membrane"/>
    <property type="evidence" value="ECO:0007669"/>
    <property type="project" value="UniProtKB-SubCell"/>
</dbReference>
<feature type="transmembrane region" description="Helical" evidence="7">
    <location>
        <begin position="7"/>
        <end position="30"/>
    </location>
</feature>
<dbReference type="InterPro" id="IPR052518">
    <property type="entry name" value="CHR_Transporter"/>
</dbReference>
<feature type="transmembrane region" description="Helical" evidence="7">
    <location>
        <begin position="118"/>
        <end position="135"/>
    </location>
</feature>
<sequence length="186" mass="20541">MIKDKKFYLKLFLSTFSLSAFTFGGGYVIVPLMRKKFVNEYGWIDEQEMLNLIAIAQSSPGAIAINSSLIIGYKLAGVLGAIIALVGTVLPPLIIISIISLFYIAFRDNKIVNGAMNGMQAGVAAIIVDVVFNMVNDVRKKDKVSIGIMIAVFIATFYVNIMIIILVCGIFGLLYNMYRRKRGKIQ</sequence>
<dbReference type="AlphaFoldDB" id="A0A9E2L0Q4"/>
<evidence type="ECO:0000313" key="9">
    <source>
        <dbReference type="Proteomes" id="UP000724657"/>
    </source>
</evidence>
<evidence type="ECO:0000256" key="7">
    <source>
        <dbReference type="SAM" id="Phobius"/>
    </source>
</evidence>
<keyword evidence="6 7" id="KW-0472">Membrane</keyword>
<reference evidence="8" key="1">
    <citation type="journal article" date="2021" name="PeerJ">
        <title>Extensive microbial diversity within the chicken gut microbiome revealed by metagenomics and culture.</title>
        <authorList>
            <person name="Gilroy R."/>
            <person name="Ravi A."/>
            <person name="Getino M."/>
            <person name="Pursley I."/>
            <person name="Horton D.L."/>
            <person name="Alikhan N.F."/>
            <person name="Baker D."/>
            <person name="Gharbi K."/>
            <person name="Hall N."/>
            <person name="Watson M."/>
            <person name="Adriaenssens E.M."/>
            <person name="Foster-Nyarko E."/>
            <person name="Jarju S."/>
            <person name="Secka A."/>
            <person name="Antonio M."/>
            <person name="Oren A."/>
            <person name="Chaudhuri R.R."/>
            <person name="La Ragione R."/>
            <person name="Hildebrand F."/>
            <person name="Pallen M.J."/>
        </authorList>
    </citation>
    <scope>NUCLEOTIDE SEQUENCE</scope>
    <source>
        <strain evidence="8">A6-441</strain>
    </source>
</reference>
<name>A0A9E2L0Q4_9FUSO</name>
<dbReference type="Proteomes" id="UP000724657">
    <property type="component" value="Unassembled WGS sequence"/>
</dbReference>
<dbReference type="PANTHER" id="PTHR43663">
    <property type="entry name" value="CHROMATE TRANSPORT PROTEIN-RELATED"/>
    <property type="match status" value="1"/>
</dbReference>
<accession>A0A9E2L0Q4</accession>
<evidence type="ECO:0000256" key="2">
    <source>
        <dbReference type="ARBA" id="ARBA00005262"/>
    </source>
</evidence>
<protein>
    <submittedName>
        <fullName evidence="8">Chromate transporter</fullName>
    </submittedName>
</protein>
<evidence type="ECO:0000313" key="8">
    <source>
        <dbReference type="EMBL" id="MBU3842914.1"/>
    </source>
</evidence>
<feature type="transmembrane region" description="Helical" evidence="7">
    <location>
        <begin position="78"/>
        <end position="106"/>
    </location>
</feature>
<keyword evidence="3" id="KW-1003">Cell membrane</keyword>
<keyword evidence="4 7" id="KW-0812">Transmembrane</keyword>
<dbReference type="PANTHER" id="PTHR43663:SF2">
    <property type="entry name" value="CHROMATE TRANSPORT PROTEIN-RELATED"/>
    <property type="match status" value="1"/>
</dbReference>
<keyword evidence="5 7" id="KW-1133">Transmembrane helix</keyword>
<comment type="subcellular location">
    <subcellularLocation>
        <location evidence="1">Cell membrane</location>
        <topology evidence="1">Multi-pass membrane protein</topology>
    </subcellularLocation>
</comment>
<evidence type="ECO:0000256" key="6">
    <source>
        <dbReference type="ARBA" id="ARBA00023136"/>
    </source>
</evidence>
<evidence type="ECO:0000256" key="4">
    <source>
        <dbReference type="ARBA" id="ARBA00022692"/>
    </source>
</evidence>
<comment type="similarity">
    <text evidence="2">Belongs to the chromate ion transporter (CHR) (TC 2.A.51) family.</text>
</comment>
<proteinExistence type="inferred from homology"/>
<feature type="transmembrane region" description="Helical" evidence="7">
    <location>
        <begin position="147"/>
        <end position="175"/>
    </location>
</feature>
<dbReference type="Pfam" id="PF02417">
    <property type="entry name" value="Chromate_transp"/>
    <property type="match status" value="1"/>
</dbReference>
<dbReference type="EMBL" id="JAHLFN010000072">
    <property type="protein sequence ID" value="MBU3842914.1"/>
    <property type="molecule type" value="Genomic_DNA"/>
</dbReference>
<evidence type="ECO:0000256" key="3">
    <source>
        <dbReference type="ARBA" id="ARBA00022475"/>
    </source>
</evidence>
<reference evidence="8" key="2">
    <citation type="submission" date="2021-04" db="EMBL/GenBank/DDBJ databases">
        <authorList>
            <person name="Gilroy R."/>
        </authorList>
    </citation>
    <scope>NUCLEOTIDE SEQUENCE</scope>
    <source>
        <strain evidence="8">A6-441</strain>
    </source>
</reference>